<proteinExistence type="predicted"/>
<dbReference type="WBParaSite" id="Pan_g5942.t1">
    <property type="protein sequence ID" value="Pan_g5942.t1"/>
    <property type="gene ID" value="Pan_g5942"/>
</dbReference>
<dbReference type="Proteomes" id="UP000492821">
    <property type="component" value="Unassembled WGS sequence"/>
</dbReference>
<keyword evidence="1" id="KW-1133">Transmembrane helix</keyword>
<reference evidence="2" key="1">
    <citation type="journal article" date="2013" name="Genetics">
        <title>The draft genome and transcriptome of Panagrellus redivivus are shaped by the harsh demands of a free-living lifestyle.</title>
        <authorList>
            <person name="Srinivasan J."/>
            <person name="Dillman A.R."/>
            <person name="Macchietto M.G."/>
            <person name="Heikkinen L."/>
            <person name="Lakso M."/>
            <person name="Fracchia K.M."/>
            <person name="Antoshechkin I."/>
            <person name="Mortazavi A."/>
            <person name="Wong G."/>
            <person name="Sternberg P.W."/>
        </authorList>
    </citation>
    <scope>NUCLEOTIDE SEQUENCE [LARGE SCALE GENOMIC DNA]</scope>
    <source>
        <strain evidence="2">MT8872</strain>
    </source>
</reference>
<feature type="transmembrane region" description="Helical" evidence="1">
    <location>
        <begin position="12"/>
        <end position="29"/>
    </location>
</feature>
<dbReference type="AlphaFoldDB" id="A0A7E4W3Q3"/>
<keyword evidence="2" id="KW-1185">Reference proteome</keyword>
<name>A0A7E4W3Q3_PANRE</name>
<keyword evidence="1" id="KW-0472">Membrane</keyword>
<accession>A0A7E4W3Q3</accession>
<reference evidence="3" key="2">
    <citation type="submission" date="2020-10" db="UniProtKB">
        <authorList>
            <consortium name="WormBaseParasite"/>
        </authorList>
    </citation>
    <scope>IDENTIFICATION</scope>
</reference>
<evidence type="ECO:0000313" key="2">
    <source>
        <dbReference type="Proteomes" id="UP000492821"/>
    </source>
</evidence>
<evidence type="ECO:0000256" key="1">
    <source>
        <dbReference type="SAM" id="Phobius"/>
    </source>
</evidence>
<organism evidence="2 3">
    <name type="scientific">Panagrellus redivivus</name>
    <name type="common">Microworm</name>
    <dbReference type="NCBI Taxonomy" id="6233"/>
    <lineage>
        <taxon>Eukaryota</taxon>
        <taxon>Metazoa</taxon>
        <taxon>Ecdysozoa</taxon>
        <taxon>Nematoda</taxon>
        <taxon>Chromadorea</taxon>
        <taxon>Rhabditida</taxon>
        <taxon>Tylenchina</taxon>
        <taxon>Panagrolaimomorpha</taxon>
        <taxon>Panagrolaimoidea</taxon>
        <taxon>Panagrolaimidae</taxon>
        <taxon>Panagrellus</taxon>
    </lineage>
</organism>
<keyword evidence="1" id="KW-0812">Transmembrane</keyword>
<protein>
    <submittedName>
        <fullName evidence="3">TonB_dep_Rec domain-containing protein</fullName>
    </submittedName>
</protein>
<sequence length="261" mass="29009">MIRLMGLRVSTAFKLLVFVMVFSCGYGQLRSRPRGLGLLQLPTGMVDERSGPFFPNLYIAGDKAGTRPQTVPDFHLPGQTAIFSGKTAFNPFTNAVSAVYTEDLVDSWGAGFAVNGVNNYNLKVRQNFDEFADAPLGRNDGGHQPFLTGLSVGSEYDFSKIREVAGHLDLPLPGINELFDFDGRVMMKGFGNGIFNANMDFPLSLSDPHERFPAQFKYLNFMADRHMHYGHVVPNVNLFLLPKDKIMERLGRNRLNPTVLG</sequence>
<evidence type="ECO:0000313" key="3">
    <source>
        <dbReference type="WBParaSite" id="Pan_g5942.t1"/>
    </source>
</evidence>